<reference evidence="2" key="1">
    <citation type="journal article" date="2015" name="Nature">
        <title>Complex archaea that bridge the gap between prokaryotes and eukaryotes.</title>
        <authorList>
            <person name="Spang A."/>
            <person name="Saw J.H."/>
            <person name="Jorgensen S.L."/>
            <person name="Zaremba-Niedzwiedzka K."/>
            <person name="Martijn J."/>
            <person name="Lind A.E."/>
            <person name="van Eijk R."/>
            <person name="Schleper C."/>
            <person name="Guy L."/>
            <person name="Ettema T.J."/>
        </authorList>
    </citation>
    <scope>NUCLEOTIDE SEQUENCE</scope>
</reference>
<feature type="region of interest" description="Disordered" evidence="1">
    <location>
        <begin position="28"/>
        <end position="51"/>
    </location>
</feature>
<evidence type="ECO:0000256" key="1">
    <source>
        <dbReference type="SAM" id="MobiDB-lite"/>
    </source>
</evidence>
<sequence>MYHEDILVAQSWTQAVQKLRENVGRPITVSPRKKKHDGRHTARRWLTGGKS</sequence>
<dbReference type="EMBL" id="LAZR01002429">
    <property type="protein sequence ID" value="KKN30172.1"/>
    <property type="molecule type" value="Genomic_DNA"/>
</dbReference>
<proteinExistence type="predicted"/>
<evidence type="ECO:0000313" key="2">
    <source>
        <dbReference type="EMBL" id="KKN30172.1"/>
    </source>
</evidence>
<comment type="caution">
    <text evidence="2">The sequence shown here is derived from an EMBL/GenBank/DDBJ whole genome shotgun (WGS) entry which is preliminary data.</text>
</comment>
<gene>
    <name evidence="2" type="ORF">LCGC14_0836860</name>
</gene>
<organism evidence="2">
    <name type="scientific">marine sediment metagenome</name>
    <dbReference type="NCBI Taxonomy" id="412755"/>
    <lineage>
        <taxon>unclassified sequences</taxon>
        <taxon>metagenomes</taxon>
        <taxon>ecological metagenomes</taxon>
    </lineage>
</organism>
<feature type="compositionally biased region" description="Basic residues" evidence="1">
    <location>
        <begin position="31"/>
        <end position="43"/>
    </location>
</feature>
<protein>
    <submittedName>
        <fullName evidence="2">Uncharacterized protein</fullName>
    </submittedName>
</protein>
<name>A0A0F9PZM2_9ZZZZ</name>
<dbReference type="AlphaFoldDB" id="A0A0F9PZM2"/>
<accession>A0A0F9PZM2</accession>